<evidence type="ECO:0000256" key="1">
    <source>
        <dbReference type="ARBA" id="ARBA00022630"/>
    </source>
</evidence>
<dbReference type="InterPro" id="IPR036188">
    <property type="entry name" value="FAD/NAD-bd_sf"/>
</dbReference>
<dbReference type="Gene3D" id="3.50.50.60">
    <property type="entry name" value="FAD/NAD(P)-binding domain"/>
    <property type="match status" value="1"/>
</dbReference>
<dbReference type="GO" id="GO:0071949">
    <property type="term" value="F:FAD binding"/>
    <property type="evidence" value="ECO:0007669"/>
    <property type="project" value="InterPro"/>
</dbReference>
<dbReference type="InterPro" id="IPR050641">
    <property type="entry name" value="RIFMO-like"/>
</dbReference>
<accession>A0A916X7V7</accession>
<dbReference type="SUPFAM" id="SSF54373">
    <property type="entry name" value="FAD-linked reductases, C-terminal domain"/>
    <property type="match status" value="1"/>
</dbReference>
<dbReference type="GO" id="GO:0018659">
    <property type="term" value="F:4-hydroxybenzoate 3-monooxygenase activity"/>
    <property type="evidence" value="ECO:0007669"/>
    <property type="project" value="InterPro"/>
</dbReference>
<dbReference type="GO" id="GO:0043639">
    <property type="term" value="P:benzoate catabolic process"/>
    <property type="evidence" value="ECO:0007669"/>
    <property type="project" value="InterPro"/>
</dbReference>
<dbReference type="Proteomes" id="UP000637002">
    <property type="component" value="Unassembled WGS sequence"/>
</dbReference>
<dbReference type="EMBL" id="BMGG01000001">
    <property type="protein sequence ID" value="GGC47139.1"/>
    <property type="molecule type" value="Genomic_DNA"/>
</dbReference>
<reference evidence="4" key="1">
    <citation type="journal article" date="2014" name="Int. J. Syst. Evol. Microbiol.">
        <title>Complete genome sequence of Corynebacterium casei LMG S-19264T (=DSM 44701T), isolated from a smear-ripened cheese.</title>
        <authorList>
            <consortium name="US DOE Joint Genome Institute (JGI-PGF)"/>
            <person name="Walter F."/>
            <person name="Albersmeier A."/>
            <person name="Kalinowski J."/>
            <person name="Ruckert C."/>
        </authorList>
    </citation>
    <scope>NUCLEOTIDE SEQUENCE</scope>
    <source>
        <strain evidence="4">CGMCC 1.12919</strain>
    </source>
</reference>
<name>A0A916X7V7_9HYPH</name>
<keyword evidence="2" id="KW-0274">FAD</keyword>
<dbReference type="AlphaFoldDB" id="A0A916X7V7"/>
<dbReference type="NCBIfam" id="TIGR02360">
    <property type="entry name" value="pbenz_hydroxyl"/>
    <property type="match status" value="1"/>
</dbReference>
<dbReference type="SUPFAM" id="SSF51905">
    <property type="entry name" value="FAD/NAD(P)-binding domain"/>
    <property type="match status" value="1"/>
</dbReference>
<sequence length="414" mass="45666">MARQPIYSHWHKPLRSWEERALRTQVAIIGAGPAGMFLAHLLHAAGVAVVVIEQRTRSYVENRVRAGVLEQITADLMGRLGLDRRLRAEGLVHEGINLALDGDIFRIDLAAATGGSTVTVYGQQEVMKDLFDAADARGISIVWNAEGVALHDLESERRPVVTWTLGGVAQRLECSFVAGCDGYHGVSRSAIPADVLRTYERVYPFGWLGILADVPPAGHELIYANHAHGFALASMRSPTRSRYYIQCTLDEKPEDWPDERFWDELCLRLGPQGGAAVTRGPSFEKSIAPLRSFVAEPMRWGRLFLAGDAAHIVPPTGAKGLNLAVADVIVLADALTVFFTSGSTAGIDAYSARALARVWKAERFSWWYTSVTHRFPDMDGFSRRLQMAELDYIRTSPAAQRSLAENYVGLPLVR</sequence>
<dbReference type="PRINTS" id="PR00420">
    <property type="entry name" value="RNGMNOXGNASE"/>
</dbReference>
<dbReference type="InterPro" id="IPR012733">
    <property type="entry name" value="HB_mOase"/>
</dbReference>
<dbReference type="Gene3D" id="3.30.9.10">
    <property type="entry name" value="D-Amino Acid Oxidase, subunit A, domain 2"/>
    <property type="match status" value="1"/>
</dbReference>
<proteinExistence type="predicted"/>
<evidence type="ECO:0000313" key="5">
    <source>
        <dbReference type="Proteomes" id="UP000637002"/>
    </source>
</evidence>
<organism evidence="4 5">
    <name type="scientific">Chelatococcus reniformis</name>
    <dbReference type="NCBI Taxonomy" id="1494448"/>
    <lineage>
        <taxon>Bacteria</taxon>
        <taxon>Pseudomonadati</taxon>
        <taxon>Pseudomonadota</taxon>
        <taxon>Alphaproteobacteria</taxon>
        <taxon>Hyphomicrobiales</taxon>
        <taxon>Chelatococcaceae</taxon>
        <taxon>Chelatococcus</taxon>
    </lineage>
</organism>
<keyword evidence="1" id="KW-0285">Flavoprotein</keyword>
<reference evidence="4" key="2">
    <citation type="submission" date="2020-09" db="EMBL/GenBank/DDBJ databases">
        <authorList>
            <person name="Sun Q."/>
            <person name="Zhou Y."/>
        </authorList>
    </citation>
    <scope>NUCLEOTIDE SEQUENCE</scope>
    <source>
        <strain evidence="4">CGMCC 1.12919</strain>
    </source>
</reference>
<feature type="domain" description="FAD-binding" evidence="3">
    <location>
        <begin position="23"/>
        <end position="365"/>
    </location>
</feature>
<dbReference type="PANTHER" id="PTHR43004">
    <property type="entry name" value="TRK SYSTEM POTASSIUM UPTAKE PROTEIN"/>
    <property type="match status" value="1"/>
</dbReference>
<protein>
    <submittedName>
        <fullName evidence="4">4-hydroxybenzoate 3-monooxygenase</fullName>
    </submittedName>
</protein>
<dbReference type="NCBIfam" id="NF006091">
    <property type="entry name" value="PRK08243.1"/>
    <property type="match status" value="1"/>
</dbReference>
<dbReference type="Pfam" id="PF01494">
    <property type="entry name" value="FAD_binding_3"/>
    <property type="match status" value="1"/>
</dbReference>
<gene>
    <name evidence="4" type="ORF">GCM10010994_02850</name>
</gene>
<comment type="caution">
    <text evidence="4">The sequence shown here is derived from an EMBL/GenBank/DDBJ whole genome shotgun (WGS) entry which is preliminary data.</text>
</comment>
<dbReference type="PANTHER" id="PTHR43004:SF3">
    <property type="entry name" value="P-HYDROXYBENZOATE HYDROXYLASE"/>
    <property type="match status" value="1"/>
</dbReference>
<dbReference type="InterPro" id="IPR002938">
    <property type="entry name" value="FAD-bd"/>
</dbReference>
<evidence type="ECO:0000313" key="4">
    <source>
        <dbReference type="EMBL" id="GGC47139.1"/>
    </source>
</evidence>
<evidence type="ECO:0000259" key="3">
    <source>
        <dbReference type="Pfam" id="PF01494"/>
    </source>
</evidence>
<evidence type="ECO:0000256" key="2">
    <source>
        <dbReference type="ARBA" id="ARBA00022827"/>
    </source>
</evidence>
<keyword evidence="5" id="KW-1185">Reference proteome</keyword>